<dbReference type="AlphaFoldDB" id="A0A6G1FRB0"/>
<dbReference type="InterPro" id="IPR003689">
    <property type="entry name" value="ZIP"/>
</dbReference>
<dbReference type="GO" id="GO:0005385">
    <property type="term" value="F:zinc ion transmembrane transporter activity"/>
    <property type="evidence" value="ECO:0007669"/>
    <property type="project" value="TreeGrafter"/>
</dbReference>
<keyword evidence="3 6" id="KW-1133">Transmembrane helix</keyword>
<accession>A0A6G1FRB0</accession>
<gene>
    <name evidence="8 10" type="ORF">P152DRAFT_444226</name>
</gene>
<feature type="transmembrane region" description="Helical" evidence="6">
    <location>
        <begin position="152"/>
        <end position="173"/>
    </location>
</feature>
<keyword evidence="7" id="KW-0732">Signal</keyword>
<feature type="transmembrane region" description="Helical" evidence="6">
    <location>
        <begin position="311"/>
        <end position="334"/>
    </location>
</feature>
<evidence type="ECO:0000256" key="5">
    <source>
        <dbReference type="SAM" id="MobiDB-lite"/>
    </source>
</evidence>
<dbReference type="Pfam" id="PF02535">
    <property type="entry name" value="Zip"/>
    <property type="match status" value="1"/>
</dbReference>
<dbReference type="OrthoDB" id="448280at2759"/>
<evidence type="ECO:0000313" key="9">
    <source>
        <dbReference type="Proteomes" id="UP000504638"/>
    </source>
</evidence>
<evidence type="ECO:0000256" key="2">
    <source>
        <dbReference type="ARBA" id="ARBA00022692"/>
    </source>
</evidence>
<keyword evidence="2 6" id="KW-0812">Transmembrane</keyword>
<feature type="transmembrane region" description="Helical" evidence="6">
    <location>
        <begin position="346"/>
        <end position="366"/>
    </location>
</feature>
<dbReference type="Proteomes" id="UP000504638">
    <property type="component" value="Unplaced"/>
</dbReference>
<feature type="region of interest" description="Disordered" evidence="5">
    <location>
        <begin position="95"/>
        <end position="118"/>
    </location>
</feature>
<dbReference type="GO" id="GO:0005886">
    <property type="term" value="C:plasma membrane"/>
    <property type="evidence" value="ECO:0007669"/>
    <property type="project" value="TreeGrafter"/>
</dbReference>
<dbReference type="GeneID" id="54418371"/>
<protein>
    <submittedName>
        <fullName evidence="8 10">Zip-domain-containing protein</fullName>
    </submittedName>
</protein>
<evidence type="ECO:0000313" key="10">
    <source>
        <dbReference type="RefSeq" id="XP_033529899.1"/>
    </source>
</evidence>
<evidence type="ECO:0000256" key="7">
    <source>
        <dbReference type="SAM" id="SignalP"/>
    </source>
</evidence>
<proteinExistence type="predicted"/>
<evidence type="ECO:0000256" key="6">
    <source>
        <dbReference type="SAM" id="Phobius"/>
    </source>
</evidence>
<evidence type="ECO:0000313" key="8">
    <source>
        <dbReference type="EMBL" id="KAF1808268.1"/>
    </source>
</evidence>
<comment type="subcellular location">
    <subcellularLocation>
        <location evidence="1">Membrane</location>
        <topology evidence="1">Multi-pass membrane protein</topology>
    </subcellularLocation>
</comment>
<feature type="chain" id="PRO_5044631531" evidence="7">
    <location>
        <begin position="19"/>
        <end position="439"/>
    </location>
</feature>
<evidence type="ECO:0000256" key="3">
    <source>
        <dbReference type="ARBA" id="ARBA00022989"/>
    </source>
</evidence>
<feature type="transmembrane region" description="Helical" evidence="6">
    <location>
        <begin position="193"/>
        <end position="214"/>
    </location>
</feature>
<organism evidence="8">
    <name type="scientific">Eremomyces bilateralis CBS 781.70</name>
    <dbReference type="NCBI Taxonomy" id="1392243"/>
    <lineage>
        <taxon>Eukaryota</taxon>
        <taxon>Fungi</taxon>
        <taxon>Dikarya</taxon>
        <taxon>Ascomycota</taxon>
        <taxon>Pezizomycotina</taxon>
        <taxon>Dothideomycetes</taxon>
        <taxon>Dothideomycetes incertae sedis</taxon>
        <taxon>Eremomycetales</taxon>
        <taxon>Eremomycetaceae</taxon>
        <taxon>Eremomyces</taxon>
    </lineage>
</organism>
<feature type="transmembrane region" description="Helical" evidence="6">
    <location>
        <begin position="413"/>
        <end position="435"/>
    </location>
</feature>
<keyword evidence="9" id="KW-1185">Reference proteome</keyword>
<feature type="transmembrane region" description="Helical" evidence="6">
    <location>
        <begin position="226"/>
        <end position="246"/>
    </location>
</feature>
<sequence length="439" mass="46983">MLLRRRAPGLFLVSTAFGQTLTTATKPTSSAQVVTAISECHMHDTTQFCMAGTTEFQVHVTATGTSALPASYTGCHVHGTDNFCISPFGDEVSITQQRSDGDSTHGSSNSSPSAATSGRNCHFHAGVEHCTGGNENEEHSCERINRDYNIPLRIGFLFVMLVTSAFGVLGPIFLTSFTKVPTDHIALVLLKQFGTGVLISTAFVHLFTHAYLMFENDCVGEMSYEATVSAIFIAGAFLSFLVEYAGHRITAILKPTQVRADDNELESHSQVHDHPVPSDAISAAVLEAGIVFHSLLIGLTCVVADDSFFRTLFAVIVFHQMFEGIALGTVISGIPNTKLSFTKKMILGGIFTIITPIGMGIGIGVLSRFNGNDRSTLIAIGTLDALSAGILAWVAFVEMWARDWIHGGRLERASLATILAALLALALGIGIMSLLGKWA</sequence>
<keyword evidence="4 6" id="KW-0472">Membrane</keyword>
<dbReference type="RefSeq" id="XP_033529899.1">
    <property type="nucleotide sequence ID" value="XM_033677801.1"/>
</dbReference>
<evidence type="ECO:0000256" key="4">
    <source>
        <dbReference type="ARBA" id="ARBA00023136"/>
    </source>
</evidence>
<dbReference type="PANTHER" id="PTHR11040:SF44">
    <property type="entry name" value="PROTEIN ZNTC-RELATED"/>
    <property type="match status" value="1"/>
</dbReference>
<feature type="transmembrane region" description="Helical" evidence="6">
    <location>
        <begin position="280"/>
        <end position="304"/>
    </location>
</feature>
<evidence type="ECO:0000256" key="1">
    <source>
        <dbReference type="ARBA" id="ARBA00004141"/>
    </source>
</evidence>
<feature type="compositionally biased region" description="Low complexity" evidence="5">
    <location>
        <begin position="104"/>
        <end position="117"/>
    </location>
</feature>
<reference evidence="10" key="3">
    <citation type="submission" date="2025-04" db="UniProtKB">
        <authorList>
            <consortium name="RefSeq"/>
        </authorList>
    </citation>
    <scope>IDENTIFICATION</scope>
    <source>
        <strain evidence="10">CBS 781.70</strain>
    </source>
</reference>
<reference evidence="8 10" key="1">
    <citation type="submission" date="2020-01" db="EMBL/GenBank/DDBJ databases">
        <authorList>
            <consortium name="DOE Joint Genome Institute"/>
            <person name="Haridas S."/>
            <person name="Albert R."/>
            <person name="Binder M."/>
            <person name="Bloem J."/>
            <person name="Labutti K."/>
            <person name="Salamov A."/>
            <person name="Andreopoulos B."/>
            <person name="Baker S.E."/>
            <person name="Barry K."/>
            <person name="Bills G."/>
            <person name="Bluhm B.H."/>
            <person name="Cannon C."/>
            <person name="Castanera R."/>
            <person name="Culley D.E."/>
            <person name="Daum C."/>
            <person name="Ezra D."/>
            <person name="Gonzalez J.B."/>
            <person name="Henrissat B."/>
            <person name="Kuo A."/>
            <person name="Liang C."/>
            <person name="Lipzen A."/>
            <person name="Lutzoni F."/>
            <person name="Magnuson J."/>
            <person name="Mondo S."/>
            <person name="Nolan M."/>
            <person name="Ohm R."/>
            <person name="Pangilinan J."/>
            <person name="Park H.-J."/>
            <person name="Ramirez L."/>
            <person name="Alfaro M."/>
            <person name="Sun H."/>
            <person name="Tritt A."/>
            <person name="Yoshinaga Y."/>
            <person name="Zwiers L.-H."/>
            <person name="Turgeon B.G."/>
            <person name="Goodwin S.B."/>
            <person name="Spatafora J.W."/>
            <person name="Crous P.W."/>
            <person name="Grigoriev I.V."/>
        </authorList>
    </citation>
    <scope>NUCLEOTIDE SEQUENCE</scope>
    <source>
        <strain evidence="8 10">CBS 781.70</strain>
    </source>
</reference>
<feature type="transmembrane region" description="Helical" evidence="6">
    <location>
        <begin position="378"/>
        <end position="401"/>
    </location>
</feature>
<name>A0A6G1FRB0_9PEZI</name>
<feature type="signal peptide" evidence="7">
    <location>
        <begin position="1"/>
        <end position="18"/>
    </location>
</feature>
<dbReference type="PANTHER" id="PTHR11040">
    <property type="entry name" value="ZINC/IRON TRANSPORTER"/>
    <property type="match status" value="1"/>
</dbReference>
<dbReference type="EMBL" id="ML975187">
    <property type="protein sequence ID" value="KAF1808268.1"/>
    <property type="molecule type" value="Genomic_DNA"/>
</dbReference>
<reference evidence="10" key="2">
    <citation type="submission" date="2020-04" db="EMBL/GenBank/DDBJ databases">
        <authorList>
            <consortium name="NCBI Genome Project"/>
        </authorList>
    </citation>
    <scope>NUCLEOTIDE SEQUENCE</scope>
    <source>
        <strain evidence="10">CBS 781.70</strain>
    </source>
</reference>